<evidence type="ECO:0000259" key="1">
    <source>
        <dbReference type="Pfam" id="PF00646"/>
    </source>
</evidence>
<accession>A0A3P6F7Z8</accession>
<dbReference type="InterPro" id="IPR006527">
    <property type="entry name" value="F-box-assoc_dom_typ1"/>
</dbReference>
<dbReference type="SUPFAM" id="SSF81383">
    <property type="entry name" value="F-box domain"/>
    <property type="match status" value="1"/>
</dbReference>
<gene>
    <name evidence="3" type="ORF">BOLC5T33203H</name>
</gene>
<sequence length="291" mass="33836">MISDLSQDLVVEILSKVPITCLRAVRSTCKLWTVLSKDRPILTSLVLCKTGITHQFIGFMVKEYRICSMRFHLHGVGSSIKDIGNLFNQVEICNIVHCDGLLLCVTKEDKRLMVWNPYLGQTRCIQIQPVNNYYRLESSDKYAFGYDNKNHNPKILRFLDVNRYEIYDFSSNSWRILDIIPYDDIWYRGRGASLKGNTQSIIIPHILNGEIKIDELHNFLLCFDFTRERFGPFLPLLFLHYNEDIGNLSTLRDEKLVVLYQRTVCPEVEILVTTNIEPDAVSWTTFLNIDM</sequence>
<dbReference type="InterPro" id="IPR050796">
    <property type="entry name" value="SCF_F-box_component"/>
</dbReference>
<dbReference type="AlphaFoldDB" id="A0A3P6F7Z8"/>
<reference evidence="3" key="1">
    <citation type="submission" date="2018-11" db="EMBL/GenBank/DDBJ databases">
        <authorList>
            <consortium name="Genoscope - CEA"/>
            <person name="William W."/>
        </authorList>
    </citation>
    <scope>NUCLEOTIDE SEQUENCE</scope>
</reference>
<proteinExistence type="predicted"/>
<dbReference type="Pfam" id="PF00646">
    <property type="entry name" value="F-box"/>
    <property type="match status" value="1"/>
</dbReference>
<dbReference type="InterPro" id="IPR036047">
    <property type="entry name" value="F-box-like_dom_sf"/>
</dbReference>
<name>A0A3P6F7Z8_BRAOL</name>
<evidence type="ECO:0000313" key="3">
    <source>
        <dbReference type="EMBL" id="VDD45656.1"/>
    </source>
</evidence>
<dbReference type="PANTHER" id="PTHR31672:SF13">
    <property type="entry name" value="F-BOX PROTEIN CPR30-LIKE"/>
    <property type="match status" value="1"/>
</dbReference>
<evidence type="ECO:0000259" key="2">
    <source>
        <dbReference type="Pfam" id="PF07734"/>
    </source>
</evidence>
<dbReference type="InterPro" id="IPR001810">
    <property type="entry name" value="F-box_dom"/>
</dbReference>
<dbReference type="InterPro" id="IPR017451">
    <property type="entry name" value="F-box-assoc_interact_dom"/>
</dbReference>
<dbReference type="EMBL" id="LR031877">
    <property type="protein sequence ID" value="VDD45656.1"/>
    <property type="molecule type" value="Genomic_DNA"/>
</dbReference>
<dbReference type="PANTHER" id="PTHR31672">
    <property type="entry name" value="BNACNNG10540D PROTEIN"/>
    <property type="match status" value="1"/>
</dbReference>
<protein>
    <submittedName>
        <fullName evidence="3">Uncharacterized protein</fullName>
    </submittedName>
</protein>
<dbReference type="NCBIfam" id="TIGR01640">
    <property type="entry name" value="F_box_assoc_1"/>
    <property type="match status" value="1"/>
</dbReference>
<organism evidence="3">
    <name type="scientific">Brassica oleracea</name>
    <name type="common">Wild cabbage</name>
    <dbReference type="NCBI Taxonomy" id="3712"/>
    <lineage>
        <taxon>Eukaryota</taxon>
        <taxon>Viridiplantae</taxon>
        <taxon>Streptophyta</taxon>
        <taxon>Embryophyta</taxon>
        <taxon>Tracheophyta</taxon>
        <taxon>Spermatophyta</taxon>
        <taxon>Magnoliopsida</taxon>
        <taxon>eudicotyledons</taxon>
        <taxon>Gunneridae</taxon>
        <taxon>Pentapetalae</taxon>
        <taxon>rosids</taxon>
        <taxon>malvids</taxon>
        <taxon>Brassicales</taxon>
        <taxon>Brassicaceae</taxon>
        <taxon>Brassiceae</taxon>
        <taxon>Brassica</taxon>
    </lineage>
</organism>
<feature type="domain" description="F-box associated beta-propeller type 1" evidence="2">
    <location>
        <begin position="59"/>
        <end position="288"/>
    </location>
</feature>
<dbReference type="Pfam" id="PF07734">
    <property type="entry name" value="FBA_1"/>
    <property type="match status" value="1"/>
</dbReference>
<feature type="domain" description="F-box" evidence="1">
    <location>
        <begin position="2"/>
        <end position="40"/>
    </location>
</feature>